<reference evidence="1 2" key="1">
    <citation type="submission" date="2018-08" db="EMBL/GenBank/DDBJ databases">
        <authorList>
            <person name="Miller G.E."/>
            <person name="Abrahams R."/>
            <person name="Bazan D.C."/>
            <person name="Beglau B.C."/>
            <person name="Blaylock E.C."/>
            <person name="Choi J.D."/>
            <person name="Grewal S.K."/>
            <person name="Hernandez E.V."/>
            <person name="Kim D.J."/>
            <person name="Kim K."/>
            <person name="Lee Y."/>
            <person name="Linde M.K."/>
            <person name="Lopez M.B."/>
            <person name="Pangalila E."/>
            <person name="Parker M.A."/>
            <person name="Specht R.C."/>
            <person name="Teng M.C."/>
            <person name="Toledo B."/>
            <person name="Tran S."/>
            <person name="Yu H."/>
            <person name="Kalaj N."/>
            <person name="Muthiah A.S."/>
            <person name="Dean N.S."/>
            <person name="Diaz A."/>
            <person name="Garlena R.A."/>
            <person name="Russell D.A."/>
            <person name="Pope W.H."/>
            <person name="Jacobs-Sera D."/>
            <person name="Hatfull G.F."/>
        </authorList>
    </citation>
    <scope>NUCLEOTIDE SEQUENCE [LARGE SCALE GENOMIC DNA]</scope>
</reference>
<evidence type="ECO:0000313" key="1">
    <source>
        <dbReference type="EMBL" id="AYB70208.1"/>
    </source>
</evidence>
<keyword evidence="2" id="KW-1185">Reference proteome</keyword>
<protein>
    <submittedName>
        <fullName evidence="1">Uncharacterized protein</fullName>
    </submittedName>
</protein>
<dbReference type="KEGG" id="vg:55003773"/>
<organism evidence="1 2">
    <name type="scientific">Microbacterium phage OneinaGillian</name>
    <dbReference type="NCBI Taxonomy" id="2301604"/>
    <lineage>
        <taxon>Viruses</taxon>
        <taxon>Duplodnaviria</taxon>
        <taxon>Heunggongvirae</taxon>
        <taxon>Uroviricota</taxon>
        <taxon>Caudoviricetes</taxon>
        <taxon>Gillianvirus</taxon>
        <taxon>Gillianvirus oneinagillian</taxon>
    </lineage>
</organism>
<accession>A0A385UFA4</accession>
<dbReference type="EMBL" id="MH727556">
    <property type="protein sequence ID" value="AYB70208.1"/>
    <property type="molecule type" value="Genomic_DNA"/>
</dbReference>
<sequence>MSAHTECGRVGKFDCDFDQHVYASSLEEGLGEGDVQAPSAWFAEFILDPAAEPGFEEHYGGRWLILRELNDGRFFVEVFETHDAEESRLEELRAAYDEWDIDVLT</sequence>
<dbReference type="Proteomes" id="UP000279330">
    <property type="component" value="Segment"/>
</dbReference>
<dbReference type="GeneID" id="55003773"/>
<proteinExistence type="predicted"/>
<name>A0A385UFA4_9CAUD</name>
<dbReference type="RefSeq" id="YP_009812704.1">
    <property type="nucleotide sequence ID" value="NC_048068.1"/>
</dbReference>
<gene>
    <name evidence="1" type="primary">99</name>
    <name evidence="1" type="ORF">SEA_ONEIAGILLIAN_98</name>
</gene>
<evidence type="ECO:0000313" key="2">
    <source>
        <dbReference type="Proteomes" id="UP000279330"/>
    </source>
</evidence>